<dbReference type="InterPro" id="IPR009061">
    <property type="entry name" value="DNA-bd_dom_put_sf"/>
</dbReference>
<dbReference type="PANTHER" id="PTHR30204">
    <property type="entry name" value="REDOX-CYCLING DRUG-SENSING TRANSCRIPTIONAL ACTIVATOR SOXR"/>
    <property type="match status" value="1"/>
</dbReference>
<evidence type="ECO:0000313" key="5">
    <source>
        <dbReference type="EMBL" id="MFG3013694.1"/>
    </source>
</evidence>
<dbReference type="RefSeq" id="WP_392819759.1">
    <property type="nucleotide sequence ID" value="NZ_JBICYV010000012.1"/>
</dbReference>
<dbReference type="EMBL" id="JBICYV010000012">
    <property type="protein sequence ID" value="MFG3013694.1"/>
    <property type="molecule type" value="Genomic_DNA"/>
</dbReference>
<dbReference type="InterPro" id="IPR015358">
    <property type="entry name" value="Tscrpt_reg_MerR_DNA-bd"/>
</dbReference>
<dbReference type="PANTHER" id="PTHR30204:SF94">
    <property type="entry name" value="HEAVY METAL-DEPENDENT TRANSCRIPTIONAL REGULATOR HI_0293-RELATED"/>
    <property type="match status" value="1"/>
</dbReference>
<dbReference type="InterPro" id="IPR047057">
    <property type="entry name" value="MerR_fam"/>
</dbReference>
<evidence type="ECO:0000313" key="6">
    <source>
        <dbReference type="Proteomes" id="UP001604267"/>
    </source>
</evidence>
<sequence>MLRAGRTASGYRIYDDDAVERLSFINTAKQLGLPLEEIAELLKVRDDGACADVKTELRARLHARIADAERHIAGLGTFVTTLRRAVEHLDELPVRSGPCDPACDFITAPLQAEPAEPAATAPESDTTPRWLSSPVACTLTGDALGERTGRWHEVLAGATTEPIDEGLRLTLPIDRAGTVTELAAAEQQCCPFYDFRIHLDGRTLHLEVRAPAEGAAMLAELFRPTC</sequence>
<dbReference type="Proteomes" id="UP001604267">
    <property type="component" value="Unassembled WGS sequence"/>
</dbReference>
<keyword evidence="6" id="KW-1185">Reference proteome</keyword>
<dbReference type="Gene3D" id="1.10.1660.10">
    <property type="match status" value="1"/>
</dbReference>
<gene>
    <name evidence="5" type="ORF">ACGFZB_25255</name>
</gene>
<dbReference type="Pfam" id="PF09278">
    <property type="entry name" value="MerR-DNA-bind"/>
    <property type="match status" value="1"/>
</dbReference>
<proteinExistence type="predicted"/>
<evidence type="ECO:0000256" key="2">
    <source>
        <dbReference type="ARBA" id="ARBA00023125"/>
    </source>
</evidence>
<organism evidence="5 6">
    <name type="scientific">Streptomyces cinerochromogenes</name>
    <dbReference type="NCBI Taxonomy" id="66422"/>
    <lineage>
        <taxon>Bacteria</taxon>
        <taxon>Bacillati</taxon>
        <taxon>Actinomycetota</taxon>
        <taxon>Actinomycetes</taxon>
        <taxon>Kitasatosporales</taxon>
        <taxon>Streptomycetaceae</taxon>
        <taxon>Streptomyces</taxon>
    </lineage>
</organism>
<evidence type="ECO:0000256" key="3">
    <source>
        <dbReference type="ARBA" id="ARBA00023163"/>
    </source>
</evidence>
<dbReference type="SUPFAM" id="SSF46955">
    <property type="entry name" value="Putative DNA-binding domain"/>
    <property type="match status" value="1"/>
</dbReference>
<keyword evidence="1" id="KW-0805">Transcription regulation</keyword>
<dbReference type="SMART" id="SM00422">
    <property type="entry name" value="HTH_MERR"/>
    <property type="match status" value="1"/>
</dbReference>
<evidence type="ECO:0000259" key="4">
    <source>
        <dbReference type="PROSITE" id="PS50937"/>
    </source>
</evidence>
<comment type="caution">
    <text evidence="5">The sequence shown here is derived from an EMBL/GenBank/DDBJ whole genome shotgun (WGS) entry which is preliminary data.</text>
</comment>
<name>A0ABW7B928_9ACTN</name>
<accession>A0ABW7B928</accession>
<dbReference type="InterPro" id="IPR000551">
    <property type="entry name" value="MerR-type_HTH_dom"/>
</dbReference>
<protein>
    <submittedName>
        <fullName evidence="5">MerR family DNA-binding protein</fullName>
    </submittedName>
</protein>
<reference evidence="5 6" key="1">
    <citation type="submission" date="2024-10" db="EMBL/GenBank/DDBJ databases">
        <title>The Natural Products Discovery Center: Release of the First 8490 Sequenced Strains for Exploring Actinobacteria Biosynthetic Diversity.</title>
        <authorList>
            <person name="Kalkreuter E."/>
            <person name="Kautsar S.A."/>
            <person name="Yang D."/>
            <person name="Bader C.D."/>
            <person name="Teijaro C.N."/>
            <person name="Fluegel L."/>
            <person name="Davis C.M."/>
            <person name="Simpson J.R."/>
            <person name="Lauterbach L."/>
            <person name="Steele A.D."/>
            <person name="Gui C."/>
            <person name="Meng S."/>
            <person name="Li G."/>
            <person name="Viehrig K."/>
            <person name="Ye F."/>
            <person name="Su P."/>
            <person name="Kiefer A.F."/>
            <person name="Nichols A."/>
            <person name="Cepeda A.J."/>
            <person name="Yan W."/>
            <person name="Fan B."/>
            <person name="Jiang Y."/>
            <person name="Adhikari A."/>
            <person name="Zheng C.-J."/>
            <person name="Schuster L."/>
            <person name="Cowan T.M."/>
            <person name="Smanski M.J."/>
            <person name="Chevrette M.G."/>
            <person name="De Carvalho L.P.S."/>
            <person name="Shen B."/>
        </authorList>
    </citation>
    <scope>NUCLEOTIDE SEQUENCE [LARGE SCALE GENOMIC DNA]</scope>
    <source>
        <strain evidence="5 6">NPDC048320</strain>
    </source>
</reference>
<evidence type="ECO:0000256" key="1">
    <source>
        <dbReference type="ARBA" id="ARBA00023015"/>
    </source>
</evidence>
<dbReference type="PROSITE" id="PS50937">
    <property type="entry name" value="HTH_MERR_2"/>
    <property type="match status" value="1"/>
</dbReference>
<keyword evidence="2 5" id="KW-0238">DNA-binding</keyword>
<dbReference type="GO" id="GO:0003677">
    <property type="term" value="F:DNA binding"/>
    <property type="evidence" value="ECO:0007669"/>
    <property type="project" value="UniProtKB-KW"/>
</dbReference>
<feature type="domain" description="HTH merR-type" evidence="4">
    <location>
        <begin position="1"/>
        <end position="44"/>
    </location>
</feature>
<keyword evidence="3" id="KW-0804">Transcription</keyword>